<dbReference type="HAMAP" id="MF_01131">
    <property type="entry name" value="Rex"/>
    <property type="match status" value="1"/>
</dbReference>
<evidence type="ECO:0000256" key="2">
    <source>
        <dbReference type="ARBA" id="ARBA00022491"/>
    </source>
</evidence>
<comment type="caution">
    <text evidence="9">The sequence shown here is derived from an EMBL/GenBank/DDBJ whole genome shotgun (WGS) entry which is preliminary data.</text>
</comment>
<name>H7EMU1_9SPIR</name>
<dbReference type="SUPFAM" id="SSF51735">
    <property type="entry name" value="NAD(P)-binding Rossmann-fold domains"/>
    <property type="match status" value="1"/>
</dbReference>
<comment type="subunit">
    <text evidence="6">Homodimer.</text>
</comment>
<dbReference type="OrthoDB" id="369876at2"/>
<dbReference type="AlphaFoldDB" id="H7EMU1"/>
<dbReference type="InterPro" id="IPR036291">
    <property type="entry name" value="NAD(P)-bd_dom_sf"/>
</dbReference>
<keyword evidence="6" id="KW-0520">NAD</keyword>
<dbReference type="EMBL" id="AGRW01000052">
    <property type="protein sequence ID" value="EIC01005.1"/>
    <property type="molecule type" value="Genomic_DNA"/>
</dbReference>
<dbReference type="eggNOG" id="COG2344">
    <property type="taxonomic scope" value="Bacteria"/>
</dbReference>
<dbReference type="PANTHER" id="PTHR35786">
    <property type="entry name" value="REDOX-SENSING TRANSCRIPTIONAL REPRESSOR REX"/>
    <property type="match status" value="1"/>
</dbReference>
<dbReference type="Gene3D" id="3.40.50.720">
    <property type="entry name" value="NAD(P)-binding Rossmann-like Domain"/>
    <property type="match status" value="1"/>
</dbReference>
<evidence type="ECO:0000256" key="6">
    <source>
        <dbReference type="HAMAP-Rule" id="MF_01131"/>
    </source>
</evidence>
<dbReference type="Proteomes" id="UP000003571">
    <property type="component" value="Unassembled WGS sequence"/>
</dbReference>
<gene>
    <name evidence="6" type="primary">rex</name>
    <name evidence="9" type="ORF">TresaDRAFT_0830</name>
</gene>
<evidence type="ECO:0000256" key="1">
    <source>
        <dbReference type="ARBA" id="ARBA00022490"/>
    </source>
</evidence>
<comment type="subcellular location">
    <subcellularLocation>
        <location evidence="6">Cytoplasm</location>
    </subcellularLocation>
</comment>
<dbReference type="GO" id="GO:0003700">
    <property type="term" value="F:DNA-binding transcription factor activity"/>
    <property type="evidence" value="ECO:0007669"/>
    <property type="project" value="UniProtKB-UniRule"/>
</dbReference>
<dbReference type="GO" id="GO:0045892">
    <property type="term" value="P:negative regulation of DNA-templated transcription"/>
    <property type="evidence" value="ECO:0007669"/>
    <property type="project" value="InterPro"/>
</dbReference>
<protein>
    <recommendedName>
        <fullName evidence="6">Redox-sensing transcriptional repressor Rex</fullName>
    </recommendedName>
</protein>
<dbReference type="NCBIfam" id="NF003995">
    <property type="entry name" value="PRK05472.2-4"/>
    <property type="match status" value="1"/>
</dbReference>
<dbReference type="PATRIC" id="fig|907348.3.peg.2247"/>
<evidence type="ECO:0000256" key="3">
    <source>
        <dbReference type="ARBA" id="ARBA00023015"/>
    </source>
</evidence>
<dbReference type="PANTHER" id="PTHR35786:SF1">
    <property type="entry name" value="REDOX-SENSING TRANSCRIPTIONAL REPRESSOR REX 1"/>
    <property type="match status" value="1"/>
</dbReference>
<dbReference type="Gene3D" id="1.10.10.10">
    <property type="entry name" value="Winged helix-like DNA-binding domain superfamily/Winged helix DNA-binding domain"/>
    <property type="match status" value="1"/>
</dbReference>
<dbReference type="SUPFAM" id="SSF46785">
    <property type="entry name" value="Winged helix' DNA-binding domain"/>
    <property type="match status" value="1"/>
</dbReference>
<evidence type="ECO:0000313" key="10">
    <source>
        <dbReference type="Proteomes" id="UP000003571"/>
    </source>
</evidence>
<keyword evidence="1 6" id="KW-0963">Cytoplasm</keyword>
<feature type="binding site" evidence="6">
    <location>
        <begin position="90"/>
        <end position="95"/>
    </location>
    <ligand>
        <name>NAD(+)</name>
        <dbReference type="ChEBI" id="CHEBI:57540"/>
    </ligand>
</feature>
<reference evidence="9 10" key="1">
    <citation type="submission" date="2011-09" db="EMBL/GenBank/DDBJ databases">
        <title>The draft genome of Treponema saccharophilum DSM 2985.</title>
        <authorList>
            <consortium name="US DOE Joint Genome Institute (JGI-PGF)"/>
            <person name="Lucas S."/>
            <person name="Copeland A."/>
            <person name="Lapidus A."/>
            <person name="Glavina del Rio T."/>
            <person name="Dalin E."/>
            <person name="Tice H."/>
            <person name="Bruce D."/>
            <person name="Goodwin L."/>
            <person name="Pitluck S."/>
            <person name="Peters L."/>
            <person name="Kyrpides N."/>
            <person name="Mavromatis K."/>
            <person name="Ivanova N."/>
            <person name="Markowitz V."/>
            <person name="Cheng J.-F."/>
            <person name="Hugenholtz P."/>
            <person name="Woyke T."/>
            <person name="Wu D."/>
            <person name="Gronow S."/>
            <person name="Wellnitz S."/>
            <person name="Brambilla E."/>
            <person name="Klenk H.-P."/>
            <person name="Eisen J.A."/>
        </authorList>
    </citation>
    <scope>NUCLEOTIDE SEQUENCE [LARGE SCALE GENOMIC DNA]</scope>
    <source>
        <strain evidence="9 10">DSM 2985</strain>
    </source>
</reference>
<sequence length="209" mass="21959">MKQIPIPSRRRLVTLSQILQQLEENGARVTSSEISALTGWSDATIRRDISLLCVHSGRSNGYEVAALREAIAAALDIRAGNGGKRCCIVGLGPLGSSLLSGTAFSGSAFSLAAAFDTSMNRIELLDSDIPLYLTTELKTVIPAKGITLAVLCVPDQIAQEMADRLVSFGIRGIVNYTNTILSVPDGVTVENANVVTALTRIVGASGSSL</sequence>
<dbReference type="InterPro" id="IPR036390">
    <property type="entry name" value="WH_DNA-bd_sf"/>
</dbReference>
<evidence type="ECO:0000313" key="9">
    <source>
        <dbReference type="EMBL" id="EIC01005.1"/>
    </source>
</evidence>
<dbReference type="GO" id="GO:0003677">
    <property type="term" value="F:DNA binding"/>
    <property type="evidence" value="ECO:0007669"/>
    <property type="project" value="UniProtKB-UniRule"/>
</dbReference>
<keyword evidence="5 6" id="KW-0804">Transcription</keyword>
<dbReference type="InterPro" id="IPR022876">
    <property type="entry name" value="Tscrpt_rep_Rex"/>
</dbReference>
<organism evidence="9 10">
    <name type="scientific">Treponema saccharophilum DSM 2985</name>
    <dbReference type="NCBI Taxonomy" id="907348"/>
    <lineage>
        <taxon>Bacteria</taxon>
        <taxon>Pseudomonadati</taxon>
        <taxon>Spirochaetota</taxon>
        <taxon>Spirochaetia</taxon>
        <taxon>Spirochaetales</taxon>
        <taxon>Treponemataceae</taxon>
        <taxon>Treponema</taxon>
    </lineage>
</organism>
<comment type="caution">
    <text evidence="6">Lacks conserved residue(s) required for the propagation of feature annotation.</text>
</comment>
<accession>H7EMU1</accession>
<dbReference type="STRING" id="907348.TresaDRAFT_0830"/>
<proteinExistence type="inferred from homology"/>
<evidence type="ECO:0000256" key="4">
    <source>
        <dbReference type="ARBA" id="ARBA00023125"/>
    </source>
</evidence>
<evidence type="ECO:0000259" key="7">
    <source>
        <dbReference type="Pfam" id="PF02629"/>
    </source>
</evidence>
<dbReference type="GO" id="GO:0051775">
    <property type="term" value="P:response to redox state"/>
    <property type="evidence" value="ECO:0007669"/>
    <property type="project" value="InterPro"/>
</dbReference>
<dbReference type="InterPro" id="IPR036388">
    <property type="entry name" value="WH-like_DNA-bd_sf"/>
</dbReference>
<dbReference type="RefSeq" id="WP_002705714.1">
    <property type="nucleotide sequence ID" value="NZ_AGRW01000052.1"/>
</dbReference>
<feature type="domain" description="CoA-binding" evidence="7">
    <location>
        <begin position="84"/>
        <end position="178"/>
    </location>
</feature>
<dbReference type="GO" id="GO:0005737">
    <property type="term" value="C:cytoplasm"/>
    <property type="evidence" value="ECO:0007669"/>
    <property type="project" value="UniProtKB-SubCell"/>
</dbReference>
<dbReference type="Pfam" id="PF02629">
    <property type="entry name" value="CoA_binding"/>
    <property type="match status" value="1"/>
</dbReference>
<evidence type="ECO:0000259" key="8">
    <source>
        <dbReference type="Pfam" id="PF06971"/>
    </source>
</evidence>
<keyword evidence="10" id="KW-1185">Reference proteome</keyword>
<feature type="domain" description="Rex DNA-binding C-terminal" evidence="8">
    <location>
        <begin position="4"/>
        <end position="50"/>
    </location>
</feature>
<keyword evidence="3 6" id="KW-0805">Transcription regulation</keyword>
<dbReference type="InterPro" id="IPR003781">
    <property type="entry name" value="CoA-bd"/>
</dbReference>
<comment type="function">
    <text evidence="6">Modulates transcription in response to changes in cellular NADH/NAD(+) redox state.</text>
</comment>
<comment type="similarity">
    <text evidence="6">Belongs to the transcriptional regulatory Rex family.</text>
</comment>
<keyword evidence="2 6" id="KW-0678">Repressor</keyword>
<dbReference type="Pfam" id="PF06971">
    <property type="entry name" value="Put_DNA-bind_N"/>
    <property type="match status" value="1"/>
</dbReference>
<evidence type="ECO:0000256" key="5">
    <source>
        <dbReference type="ARBA" id="ARBA00023163"/>
    </source>
</evidence>
<dbReference type="InterPro" id="IPR009718">
    <property type="entry name" value="Rex_DNA-bd_C_dom"/>
</dbReference>
<keyword evidence="4 6" id="KW-0238">DNA-binding</keyword>